<evidence type="ECO:0000313" key="3">
    <source>
        <dbReference type="Proteomes" id="UP001595945"/>
    </source>
</evidence>
<comment type="caution">
    <text evidence="2">The sequence shown here is derived from an EMBL/GenBank/DDBJ whole genome shotgun (WGS) entry which is preliminary data.</text>
</comment>
<dbReference type="AlphaFoldDB" id="A0ABD5PWW0"/>
<keyword evidence="1" id="KW-0472">Membrane</keyword>
<sequence>MSPLFRSLLRVRLLWLPAVGLLFGSVLVGVGFLPVSGGVGIVAAGSLTVSVMLVAGLLSVFSQ</sequence>
<protein>
    <submittedName>
        <fullName evidence="2">Uncharacterized protein</fullName>
    </submittedName>
</protein>
<evidence type="ECO:0000313" key="2">
    <source>
        <dbReference type="EMBL" id="MFC4822715.1"/>
    </source>
</evidence>
<keyword evidence="1" id="KW-0812">Transmembrane</keyword>
<dbReference type="Proteomes" id="UP001595945">
    <property type="component" value="Unassembled WGS sequence"/>
</dbReference>
<dbReference type="RefSeq" id="WP_254267764.1">
    <property type="nucleotide sequence ID" value="NZ_CP100400.1"/>
</dbReference>
<accession>A0ABD5PWW0</accession>
<dbReference type="EMBL" id="JBHSHT010000001">
    <property type="protein sequence ID" value="MFC4822715.1"/>
    <property type="molecule type" value="Genomic_DNA"/>
</dbReference>
<organism evidence="2 3">
    <name type="scientific">Halorussus aquaticus</name>
    <dbReference type="NCBI Taxonomy" id="2953748"/>
    <lineage>
        <taxon>Archaea</taxon>
        <taxon>Methanobacteriati</taxon>
        <taxon>Methanobacteriota</taxon>
        <taxon>Stenosarchaea group</taxon>
        <taxon>Halobacteria</taxon>
        <taxon>Halobacteriales</taxon>
        <taxon>Haladaptataceae</taxon>
        <taxon>Halorussus</taxon>
    </lineage>
</organism>
<keyword evidence="3" id="KW-1185">Reference proteome</keyword>
<dbReference type="GeneID" id="73046245"/>
<reference evidence="2 3" key="1">
    <citation type="journal article" date="2019" name="Int. J. Syst. Evol. Microbiol.">
        <title>The Global Catalogue of Microorganisms (GCM) 10K type strain sequencing project: providing services to taxonomists for standard genome sequencing and annotation.</title>
        <authorList>
            <consortium name="The Broad Institute Genomics Platform"/>
            <consortium name="The Broad Institute Genome Sequencing Center for Infectious Disease"/>
            <person name="Wu L."/>
            <person name="Ma J."/>
        </authorList>
    </citation>
    <scope>NUCLEOTIDE SEQUENCE [LARGE SCALE GENOMIC DNA]</scope>
    <source>
        <strain evidence="2 3">XZYJ18</strain>
    </source>
</reference>
<evidence type="ECO:0000256" key="1">
    <source>
        <dbReference type="SAM" id="Phobius"/>
    </source>
</evidence>
<gene>
    <name evidence="2" type="ORF">ACFO9K_00420</name>
</gene>
<feature type="transmembrane region" description="Helical" evidence="1">
    <location>
        <begin position="12"/>
        <end position="33"/>
    </location>
</feature>
<proteinExistence type="predicted"/>
<feature type="transmembrane region" description="Helical" evidence="1">
    <location>
        <begin position="39"/>
        <end position="61"/>
    </location>
</feature>
<name>A0ABD5PWW0_9EURY</name>
<keyword evidence="1" id="KW-1133">Transmembrane helix</keyword>